<dbReference type="GO" id="GO:0005737">
    <property type="term" value="C:cytoplasm"/>
    <property type="evidence" value="ECO:0007669"/>
    <property type="project" value="TreeGrafter"/>
</dbReference>
<evidence type="ECO:0000313" key="8">
    <source>
        <dbReference type="Proteomes" id="UP000186513"/>
    </source>
</evidence>
<dbReference type="InterPro" id="IPR051323">
    <property type="entry name" value="AtsK-like"/>
</dbReference>
<dbReference type="InterPro" id="IPR003819">
    <property type="entry name" value="TauD/TfdA-like"/>
</dbReference>
<protein>
    <submittedName>
        <fullName evidence="7">Taurine dioxygenase, alpha-ketoglutarate-dependent</fullName>
    </submittedName>
</protein>
<dbReference type="OrthoDB" id="581608at2"/>
<feature type="domain" description="TauD/TfdA-like" evidence="6">
    <location>
        <begin position="31"/>
        <end position="299"/>
    </location>
</feature>
<keyword evidence="4" id="KW-0560">Oxidoreductase</keyword>
<dbReference type="AlphaFoldDB" id="A0A1K2HCH7"/>
<dbReference type="Proteomes" id="UP000186513">
    <property type="component" value="Unassembled WGS sequence"/>
</dbReference>
<evidence type="ECO:0000259" key="6">
    <source>
        <dbReference type="Pfam" id="PF02668"/>
    </source>
</evidence>
<dbReference type="InterPro" id="IPR042098">
    <property type="entry name" value="TauD-like_sf"/>
</dbReference>
<keyword evidence="8" id="KW-1185">Reference proteome</keyword>
<proteinExistence type="inferred from homology"/>
<dbReference type="GO" id="GO:0000908">
    <property type="term" value="F:taurine dioxygenase activity"/>
    <property type="evidence" value="ECO:0007669"/>
    <property type="project" value="TreeGrafter"/>
</dbReference>
<evidence type="ECO:0000256" key="3">
    <source>
        <dbReference type="ARBA" id="ARBA00022964"/>
    </source>
</evidence>
<name>A0A1K2HCH7_9NEIS</name>
<evidence type="ECO:0000256" key="5">
    <source>
        <dbReference type="ARBA" id="ARBA00023004"/>
    </source>
</evidence>
<dbReference type="PANTHER" id="PTHR30468">
    <property type="entry name" value="ALPHA-KETOGLUTARATE-DEPENDENT SULFONATE DIOXYGENASE"/>
    <property type="match status" value="1"/>
</dbReference>
<reference evidence="7 8" key="1">
    <citation type="submission" date="2016-11" db="EMBL/GenBank/DDBJ databases">
        <authorList>
            <person name="Jaros S."/>
            <person name="Januszkiewicz K."/>
            <person name="Wedrychowicz H."/>
        </authorList>
    </citation>
    <scope>NUCLEOTIDE SEQUENCE [LARGE SCALE GENOMIC DNA]</scope>
    <source>
        <strain evidence="7 8">DSM 18899</strain>
    </source>
</reference>
<gene>
    <name evidence="7" type="ORF">SAMN02745887_01283</name>
</gene>
<dbReference type="SUPFAM" id="SSF51197">
    <property type="entry name" value="Clavaminate synthase-like"/>
    <property type="match status" value="1"/>
</dbReference>
<dbReference type="GO" id="GO:0006790">
    <property type="term" value="P:sulfur compound metabolic process"/>
    <property type="evidence" value="ECO:0007669"/>
    <property type="project" value="TreeGrafter"/>
</dbReference>
<dbReference type="RefSeq" id="WP_072427811.1">
    <property type="nucleotide sequence ID" value="NZ_FPKR01000004.1"/>
</dbReference>
<comment type="similarity">
    <text evidence="1">Belongs to the TfdA dioxygenase family.</text>
</comment>
<evidence type="ECO:0000313" key="7">
    <source>
        <dbReference type="EMBL" id="SFZ74520.1"/>
    </source>
</evidence>
<dbReference type="GO" id="GO:0046872">
    <property type="term" value="F:metal ion binding"/>
    <property type="evidence" value="ECO:0007669"/>
    <property type="project" value="UniProtKB-KW"/>
</dbReference>
<sequence>MSLSSQSPSFIRPAPALITAHKGGAPDILQITPTGAALGAVVSGLDVSKPLLPSQVLRLKAALNEHHILIYRDQLLSDAQLRAFATYFGAVFNPPSDVPVLASGNDGKTPDVVPVANIAGGYTGSGELTPHIDHQWTPLPSAGSLLYALEVPSRGGDTSWYNIAAAYDALDAATRARIDSLQLITYNPFLRGPGDERPLYRTPERQPLGAAYPHPLVRTHPETGRRGLFLSTHTEVELPGLPADEAQALIARLRAHVAEDRFRYEHHWRVGDIVHWDNQATLHSRTAFPDTERRVLKRVSLAGGRPF</sequence>
<keyword evidence="5" id="KW-0408">Iron</keyword>
<evidence type="ECO:0000256" key="4">
    <source>
        <dbReference type="ARBA" id="ARBA00023002"/>
    </source>
</evidence>
<evidence type="ECO:0000256" key="1">
    <source>
        <dbReference type="ARBA" id="ARBA00005896"/>
    </source>
</evidence>
<accession>A0A1K2HCH7</accession>
<dbReference type="Pfam" id="PF02668">
    <property type="entry name" value="TauD"/>
    <property type="match status" value="1"/>
</dbReference>
<evidence type="ECO:0000256" key="2">
    <source>
        <dbReference type="ARBA" id="ARBA00022723"/>
    </source>
</evidence>
<keyword evidence="2" id="KW-0479">Metal-binding</keyword>
<dbReference type="Gene3D" id="3.60.130.10">
    <property type="entry name" value="Clavaminate synthase-like"/>
    <property type="match status" value="1"/>
</dbReference>
<dbReference type="PANTHER" id="PTHR30468:SF1">
    <property type="entry name" value="ALPHA-KETOGLUTARATE-DEPENDENT SULFONATE DIOXYGENASE"/>
    <property type="match status" value="1"/>
</dbReference>
<organism evidence="7 8">
    <name type="scientific">Chitinimonas taiwanensis DSM 18899</name>
    <dbReference type="NCBI Taxonomy" id="1121279"/>
    <lineage>
        <taxon>Bacteria</taxon>
        <taxon>Pseudomonadati</taxon>
        <taxon>Pseudomonadota</taxon>
        <taxon>Betaproteobacteria</taxon>
        <taxon>Neisseriales</taxon>
        <taxon>Chitinibacteraceae</taxon>
        <taxon>Chitinimonas</taxon>
    </lineage>
</organism>
<dbReference type="STRING" id="1121279.SAMN02745887_01283"/>
<dbReference type="EMBL" id="FPKR01000004">
    <property type="protein sequence ID" value="SFZ74520.1"/>
    <property type="molecule type" value="Genomic_DNA"/>
</dbReference>
<keyword evidence="3 7" id="KW-0223">Dioxygenase</keyword>